<evidence type="ECO:0000256" key="1">
    <source>
        <dbReference type="SAM" id="Phobius"/>
    </source>
</evidence>
<dbReference type="AlphaFoldDB" id="A0AAV7KHK8"/>
<proteinExistence type="predicted"/>
<evidence type="ECO:0008006" key="5">
    <source>
        <dbReference type="Google" id="ProtNLM"/>
    </source>
</evidence>
<gene>
    <name evidence="3" type="ORF">LOD99_13561</name>
</gene>
<evidence type="ECO:0000313" key="3">
    <source>
        <dbReference type="EMBL" id="KAI6660837.1"/>
    </source>
</evidence>
<organism evidence="3 4">
    <name type="scientific">Oopsacas minuta</name>
    <dbReference type="NCBI Taxonomy" id="111878"/>
    <lineage>
        <taxon>Eukaryota</taxon>
        <taxon>Metazoa</taxon>
        <taxon>Porifera</taxon>
        <taxon>Hexactinellida</taxon>
        <taxon>Hexasterophora</taxon>
        <taxon>Lyssacinosida</taxon>
        <taxon>Leucopsacidae</taxon>
        <taxon>Oopsacas</taxon>
    </lineage>
</organism>
<feature type="chain" id="PRO_5043350190" description="Pituitary tumor-transforming gene 1 protein-interacting protein" evidence="2">
    <location>
        <begin position="20"/>
        <end position="167"/>
    </location>
</feature>
<feature type="signal peptide" evidence="2">
    <location>
        <begin position="1"/>
        <end position="19"/>
    </location>
</feature>
<protein>
    <recommendedName>
        <fullName evidence="5">Pituitary tumor-transforming gene 1 protein-interacting protein</fullName>
    </recommendedName>
</protein>
<keyword evidence="1" id="KW-1133">Transmembrane helix</keyword>
<keyword evidence="1" id="KW-0812">Transmembrane</keyword>
<dbReference type="EMBL" id="JAKMXF010000022">
    <property type="protein sequence ID" value="KAI6660837.1"/>
    <property type="molecule type" value="Genomic_DNA"/>
</dbReference>
<keyword evidence="4" id="KW-1185">Reference proteome</keyword>
<feature type="transmembrane region" description="Helical" evidence="1">
    <location>
        <begin position="87"/>
        <end position="120"/>
    </location>
</feature>
<sequence length="167" mass="18401">MRLLLPALCFLSLLCLIYTDTDFAYDYENYDACSEYTSCDTCMGASNVSTIPPEICYWCDPECKSAISNSLIVNDCELSNSYIGTCAISGLGIIIVLGASSLCVCCICCGCTCLLCLCCIAACNRSKGIKVVNQEVHEELLGEEREKRRDQRKMQTKLVMEKYGKAV</sequence>
<comment type="caution">
    <text evidence="3">The sequence shown here is derived from an EMBL/GenBank/DDBJ whole genome shotgun (WGS) entry which is preliminary data.</text>
</comment>
<evidence type="ECO:0000313" key="4">
    <source>
        <dbReference type="Proteomes" id="UP001165289"/>
    </source>
</evidence>
<dbReference type="Proteomes" id="UP001165289">
    <property type="component" value="Unassembled WGS sequence"/>
</dbReference>
<accession>A0AAV7KHK8</accession>
<evidence type="ECO:0000256" key="2">
    <source>
        <dbReference type="SAM" id="SignalP"/>
    </source>
</evidence>
<reference evidence="3 4" key="1">
    <citation type="journal article" date="2023" name="BMC Biol.">
        <title>The compact genome of the sponge Oopsacas minuta (Hexactinellida) is lacking key metazoan core genes.</title>
        <authorList>
            <person name="Santini S."/>
            <person name="Schenkelaars Q."/>
            <person name="Jourda C."/>
            <person name="Duchesne M."/>
            <person name="Belahbib H."/>
            <person name="Rocher C."/>
            <person name="Selva M."/>
            <person name="Riesgo A."/>
            <person name="Vervoort M."/>
            <person name="Leys S.P."/>
            <person name="Kodjabachian L."/>
            <person name="Le Bivic A."/>
            <person name="Borchiellini C."/>
            <person name="Claverie J.M."/>
            <person name="Renard E."/>
        </authorList>
    </citation>
    <scope>NUCLEOTIDE SEQUENCE [LARGE SCALE GENOMIC DNA]</scope>
    <source>
        <strain evidence="3">SPO-2</strain>
    </source>
</reference>
<name>A0AAV7KHK8_9METZ</name>
<keyword evidence="1" id="KW-0472">Membrane</keyword>
<keyword evidence="2" id="KW-0732">Signal</keyword>